<name>A0A3R7FNC4_9EURO</name>
<dbReference type="EMBL" id="NIDN02000232">
    <property type="protein sequence ID" value="RLL94122.1"/>
    <property type="molecule type" value="Genomic_DNA"/>
</dbReference>
<protein>
    <submittedName>
        <fullName evidence="1">Uncharacterized protein</fullName>
    </submittedName>
</protein>
<sequence>MEITPTMDEGLSTIPPTDVWGQSGLSRVGHRLDCGHDEVCSTAIETCMNAALQFAVLKDLLSVTALRYMISPTEFHARSMRSWEFLHLMEASPKVIRNLM</sequence>
<evidence type="ECO:0000313" key="2">
    <source>
        <dbReference type="Proteomes" id="UP000215289"/>
    </source>
</evidence>
<gene>
    <name evidence="1" type="ORF">CFD26_102507</name>
</gene>
<dbReference type="AlphaFoldDB" id="A0A3R7FNC4"/>
<reference evidence="1 2" key="1">
    <citation type="submission" date="2018-08" db="EMBL/GenBank/DDBJ databases">
        <title>Draft genome sequences of two Aspergillus turcosus clinical strains isolated from bronchoalveolar lavage fluid: one azole-susceptible and the other azole-resistant.</title>
        <authorList>
            <person name="Parent-Michaud M."/>
            <person name="Dufresne P.J."/>
            <person name="Fournier E."/>
            <person name="Martineau C."/>
            <person name="Moreira S."/>
            <person name="Perkins V."/>
            <person name="De Repentigny L."/>
            <person name="Dufresne S.F."/>
        </authorList>
    </citation>
    <scope>NUCLEOTIDE SEQUENCE [LARGE SCALE GENOMIC DNA]</scope>
    <source>
        <strain evidence="1">HMR AF 1038</strain>
    </source>
</reference>
<organism evidence="1 2">
    <name type="scientific">Aspergillus turcosus</name>
    <dbReference type="NCBI Taxonomy" id="1245748"/>
    <lineage>
        <taxon>Eukaryota</taxon>
        <taxon>Fungi</taxon>
        <taxon>Dikarya</taxon>
        <taxon>Ascomycota</taxon>
        <taxon>Pezizomycotina</taxon>
        <taxon>Eurotiomycetes</taxon>
        <taxon>Eurotiomycetidae</taxon>
        <taxon>Eurotiales</taxon>
        <taxon>Aspergillaceae</taxon>
        <taxon>Aspergillus</taxon>
        <taxon>Aspergillus subgen. Fumigati</taxon>
    </lineage>
</organism>
<evidence type="ECO:0000313" key="1">
    <source>
        <dbReference type="EMBL" id="RLL94122.1"/>
    </source>
</evidence>
<keyword evidence="2" id="KW-1185">Reference proteome</keyword>
<dbReference type="Proteomes" id="UP000215289">
    <property type="component" value="Unassembled WGS sequence"/>
</dbReference>
<proteinExistence type="predicted"/>
<accession>A0A3R7FNC4</accession>
<comment type="caution">
    <text evidence="1">The sequence shown here is derived from an EMBL/GenBank/DDBJ whole genome shotgun (WGS) entry which is preliminary data.</text>
</comment>